<dbReference type="InterPro" id="IPR000847">
    <property type="entry name" value="LysR_HTH_N"/>
</dbReference>
<evidence type="ECO:0000259" key="5">
    <source>
        <dbReference type="PROSITE" id="PS50931"/>
    </source>
</evidence>
<dbReference type="PANTHER" id="PTHR30346:SF28">
    <property type="entry name" value="HTH-TYPE TRANSCRIPTIONAL REGULATOR CYNR"/>
    <property type="match status" value="1"/>
</dbReference>
<name>A0A5B8LRS0_9HYPH</name>
<dbReference type="Proteomes" id="UP000315364">
    <property type="component" value="Chromosome"/>
</dbReference>
<dbReference type="AlphaFoldDB" id="A0A5B8LRS0"/>
<organism evidence="6 7">
    <name type="scientific">Devosia ginsengisoli</name>
    <dbReference type="NCBI Taxonomy" id="400770"/>
    <lineage>
        <taxon>Bacteria</taxon>
        <taxon>Pseudomonadati</taxon>
        <taxon>Pseudomonadota</taxon>
        <taxon>Alphaproteobacteria</taxon>
        <taxon>Hyphomicrobiales</taxon>
        <taxon>Devosiaceae</taxon>
        <taxon>Devosia</taxon>
    </lineage>
</organism>
<accession>A0A5B8LRS0</accession>
<dbReference type="EMBL" id="CP042304">
    <property type="protein sequence ID" value="QDZ10232.1"/>
    <property type="molecule type" value="Genomic_DNA"/>
</dbReference>
<reference evidence="6 7" key="1">
    <citation type="submission" date="2019-07" db="EMBL/GenBank/DDBJ databases">
        <title>Full genome sequence of Devosia sp. Gsoil 520.</title>
        <authorList>
            <person name="Im W.-T."/>
        </authorList>
    </citation>
    <scope>NUCLEOTIDE SEQUENCE [LARGE SCALE GENOMIC DNA]</scope>
    <source>
        <strain evidence="6 7">Gsoil 520</strain>
    </source>
</reference>
<evidence type="ECO:0000313" key="6">
    <source>
        <dbReference type="EMBL" id="QDZ10232.1"/>
    </source>
</evidence>
<evidence type="ECO:0000256" key="3">
    <source>
        <dbReference type="ARBA" id="ARBA00023125"/>
    </source>
</evidence>
<evidence type="ECO:0000256" key="2">
    <source>
        <dbReference type="ARBA" id="ARBA00023015"/>
    </source>
</evidence>
<dbReference type="GO" id="GO:0032993">
    <property type="term" value="C:protein-DNA complex"/>
    <property type="evidence" value="ECO:0007669"/>
    <property type="project" value="TreeGrafter"/>
</dbReference>
<dbReference type="Gene3D" id="1.10.10.10">
    <property type="entry name" value="Winged helix-like DNA-binding domain superfamily/Winged helix DNA-binding domain"/>
    <property type="match status" value="1"/>
</dbReference>
<evidence type="ECO:0000256" key="4">
    <source>
        <dbReference type="ARBA" id="ARBA00023163"/>
    </source>
</evidence>
<gene>
    <name evidence="6" type="ORF">FPZ08_05415</name>
</gene>
<dbReference type="SUPFAM" id="SSF53850">
    <property type="entry name" value="Periplasmic binding protein-like II"/>
    <property type="match status" value="1"/>
</dbReference>
<feature type="domain" description="HTH lysR-type" evidence="5">
    <location>
        <begin position="17"/>
        <end position="74"/>
    </location>
</feature>
<dbReference type="SUPFAM" id="SSF46785">
    <property type="entry name" value="Winged helix' DNA-binding domain"/>
    <property type="match status" value="1"/>
</dbReference>
<dbReference type="InterPro" id="IPR005119">
    <property type="entry name" value="LysR_subst-bd"/>
</dbReference>
<protein>
    <submittedName>
        <fullName evidence="6">LysR family transcriptional regulator</fullName>
    </submittedName>
</protein>
<dbReference type="GO" id="GO:0003677">
    <property type="term" value="F:DNA binding"/>
    <property type="evidence" value="ECO:0007669"/>
    <property type="project" value="UniProtKB-KW"/>
</dbReference>
<dbReference type="InterPro" id="IPR036390">
    <property type="entry name" value="WH_DNA-bd_sf"/>
</dbReference>
<evidence type="ECO:0000313" key="7">
    <source>
        <dbReference type="Proteomes" id="UP000315364"/>
    </source>
</evidence>
<keyword evidence="4" id="KW-0804">Transcription</keyword>
<dbReference type="Pfam" id="PF03466">
    <property type="entry name" value="LysR_substrate"/>
    <property type="match status" value="1"/>
</dbReference>
<dbReference type="GO" id="GO:0003700">
    <property type="term" value="F:DNA-binding transcription factor activity"/>
    <property type="evidence" value="ECO:0007669"/>
    <property type="project" value="InterPro"/>
</dbReference>
<dbReference type="PROSITE" id="PS50931">
    <property type="entry name" value="HTH_LYSR"/>
    <property type="match status" value="1"/>
</dbReference>
<keyword evidence="3" id="KW-0238">DNA-binding</keyword>
<dbReference type="KEGG" id="dea:FPZ08_05415"/>
<evidence type="ECO:0000256" key="1">
    <source>
        <dbReference type="ARBA" id="ARBA00009437"/>
    </source>
</evidence>
<proteinExistence type="inferred from homology"/>
<dbReference type="FunFam" id="1.10.10.10:FF:000001">
    <property type="entry name" value="LysR family transcriptional regulator"/>
    <property type="match status" value="1"/>
</dbReference>
<dbReference type="Gene3D" id="3.40.190.290">
    <property type="match status" value="1"/>
</dbReference>
<comment type="similarity">
    <text evidence="1">Belongs to the LysR transcriptional regulatory family.</text>
</comment>
<dbReference type="Pfam" id="PF00126">
    <property type="entry name" value="HTH_1"/>
    <property type="match status" value="1"/>
</dbReference>
<dbReference type="InterPro" id="IPR036388">
    <property type="entry name" value="WH-like_DNA-bd_sf"/>
</dbReference>
<sequence>MCRRPALSTGSQEENVLELRQLRYFLTVAREGTYGRAANVLHVAQPALSRQIKKLEEELGVDLFVRHAHGVSLTPVAYTLQAKAEHILDEVIAVTRMATGGLEPMTGSMKIGVSPGTAEILAYPLSRLAARRYPQLRCEFVSMLMPARADLLRDGKMDVAVMNLPRSVQGLRILPLMREPLCLIHRSDDERFQGVESLRLEDLRGVPLVVGGAQSSGIRSTIEDSFAAAGIPLVVAAEANTAGACKALVKENVGPTVHVAAMARSELERKELSAIPIQGLHSTRVIAVSAEREIGQDLRQMMDLIRECCSELVDNLQWLGGNMAR</sequence>
<dbReference type="PRINTS" id="PR00039">
    <property type="entry name" value="HTHLYSR"/>
</dbReference>
<keyword evidence="2" id="KW-0805">Transcription regulation</keyword>
<dbReference type="OrthoDB" id="9811588at2"/>
<dbReference type="PANTHER" id="PTHR30346">
    <property type="entry name" value="TRANSCRIPTIONAL DUAL REGULATOR HCAR-RELATED"/>
    <property type="match status" value="1"/>
</dbReference>
<keyword evidence="7" id="KW-1185">Reference proteome</keyword>